<comment type="caution">
    <text evidence="1">The sequence shown here is derived from an EMBL/GenBank/DDBJ whole genome shotgun (WGS) entry which is preliminary data.</text>
</comment>
<accession>A0A841CU83</accession>
<proteinExistence type="predicted"/>
<gene>
    <name evidence="1" type="ORF">FHS29_006496</name>
</gene>
<dbReference type="AlphaFoldDB" id="A0A841CU83"/>
<dbReference type="RefSeq" id="WP_184697283.1">
    <property type="nucleotide sequence ID" value="NZ_JACHJN010000013.1"/>
</dbReference>
<protein>
    <submittedName>
        <fullName evidence="1">Uncharacterized protein</fullName>
    </submittedName>
</protein>
<name>A0A841CU83_9PSEU</name>
<keyword evidence="2" id="KW-1185">Reference proteome</keyword>
<dbReference type="EMBL" id="JACHJN010000013">
    <property type="protein sequence ID" value="MBB5959874.1"/>
    <property type="molecule type" value="Genomic_DNA"/>
</dbReference>
<evidence type="ECO:0000313" key="1">
    <source>
        <dbReference type="EMBL" id="MBB5959874.1"/>
    </source>
</evidence>
<evidence type="ECO:0000313" key="2">
    <source>
        <dbReference type="Proteomes" id="UP000547510"/>
    </source>
</evidence>
<organism evidence="1 2">
    <name type="scientific">Saccharothrix tamanrassetensis</name>
    <dbReference type="NCBI Taxonomy" id="1051531"/>
    <lineage>
        <taxon>Bacteria</taxon>
        <taxon>Bacillati</taxon>
        <taxon>Actinomycetota</taxon>
        <taxon>Actinomycetes</taxon>
        <taxon>Pseudonocardiales</taxon>
        <taxon>Pseudonocardiaceae</taxon>
        <taxon>Saccharothrix</taxon>
    </lineage>
</organism>
<sequence length="58" mass="6310">MRNTEADTLDELIDDCTAMPAELRPTAGELPEMRAASPSPWQVTDACVAQVDDLDAYV</sequence>
<reference evidence="1 2" key="1">
    <citation type="submission" date="2020-08" db="EMBL/GenBank/DDBJ databases">
        <title>Genomic Encyclopedia of Type Strains, Phase III (KMG-III): the genomes of soil and plant-associated and newly described type strains.</title>
        <authorList>
            <person name="Whitman W."/>
        </authorList>
    </citation>
    <scope>NUCLEOTIDE SEQUENCE [LARGE SCALE GENOMIC DNA]</scope>
    <source>
        <strain evidence="1 2">CECT 8640</strain>
    </source>
</reference>
<dbReference type="Proteomes" id="UP000547510">
    <property type="component" value="Unassembled WGS sequence"/>
</dbReference>